<dbReference type="InterPro" id="IPR003593">
    <property type="entry name" value="AAA+_ATPase"/>
</dbReference>
<evidence type="ECO:0000256" key="1">
    <source>
        <dbReference type="ARBA" id="ARBA00006360"/>
    </source>
</evidence>
<dbReference type="EMBL" id="CP036279">
    <property type="protein sequence ID" value="QDU62049.1"/>
    <property type="molecule type" value="Genomic_DNA"/>
</dbReference>
<dbReference type="SUPFAM" id="SSF52540">
    <property type="entry name" value="P-loop containing nucleoside triphosphate hydrolases"/>
    <property type="match status" value="1"/>
</dbReference>
<evidence type="ECO:0000256" key="5">
    <source>
        <dbReference type="ARBA" id="ARBA00022723"/>
    </source>
</evidence>
<dbReference type="CDD" id="cd18137">
    <property type="entry name" value="HLD_clamp_pol_III_gamma_tau"/>
    <property type="match status" value="1"/>
</dbReference>
<proteinExistence type="inferred from homology"/>
<dbReference type="InterPro" id="IPR022754">
    <property type="entry name" value="DNA_pol_III_gamma-3"/>
</dbReference>
<dbReference type="NCBIfam" id="NF004046">
    <property type="entry name" value="PRK05563.1"/>
    <property type="match status" value="1"/>
</dbReference>
<comment type="function">
    <text evidence="11">DNA polymerase III is a complex, multichain enzyme responsible for most of the replicative synthesis in bacteria. This DNA polymerase also exhibits 3' to 5' exonuclease activity.</text>
</comment>
<accession>A0A518B4Z8</accession>
<dbReference type="InterPro" id="IPR027417">
    <property type="entry name" value="P-loop_NTPase"/>
</dbReference>
<evidence type="ECO:0000256" key="11">
    <source>
        <dbReference type="RuleBase" id="RU364063"/>
    </source>
</evidence>
<keyword evidence="2 11" id="KW-0808">Transferase</keyword>
<feature type="compositionally biased region" description="Low complexity" evidence="12">
    <location>
        <begin position="390"/>
        <end position="401"/>
    </location>
</feature>
<keyword evidence="8 11" id="KW-0067">ATP-binding</keyword>
<evidence type="ECO:0000259" key="13">
    <source>
        <dbReference type="SMART" id="SM00382"/>
    </source>
</evidence>
<dbReference type="GO" id="GO:0009360">
    <property type="term" value="C:DNA polymerase III complex"/>
    <property type="evidence" value="ECO:0007669"/>
    <property type="project" value="InterPro"/>
</dbReference>
<dbReference type="InterPro" id="IPR008921">
    <property type="entry name" value="DNA_pol3_clamp-load_cplx_C"/>
</dbReference>
<dbReference type="Gene3D" id="1.10.8.60">
    <property type="match status" value="1"/>
</dbReference>
<gene>
    <name evidence="14" type="primary">dnaX_1</name>
    <name evidence="11" type="synonym">dnaX</name>
    <name evidence="14" type="ORF">Pan216_29150</name>
</gene>
<dbReference type="InterPro" id="IPR012763">
    <property type="entry name" value="DNA_pol_III_sug/sutau_N"/>
</dbReference>
<dbReference type="GO" id="GO:0046872">
    <property type="term" value="F:metal ion binding"/>
    <property type="evidence" value="ECO:0007669"/>
    <property type="project" value="UniProtKB-KW"/>
</dbReference>
<evidence type="ECO:0000313" key="15">
    <source>
        <dbReference type="Proteomes" id="UP000317093"/>
    </source>
</evidence>
<evidence type="ECO:0000313" key="14">
    <source>
        <dbReference type="EMBL" id="QDU62049.1"/>
    </source>
</evidence>
<name>A0A518B4Z8_9BACT</name>
<dbReference type="Gene3D" id="1.20.272.10">
    <property type="match status" value="1"/>
</dbReference>
<keyword evidence="5" id="KW-0479">Metal-binding</keyword>
<evidence type="ECO:0000256" key="12">
    <source>
        <dbReference type="SAM" id="MobiDB-lite"/>
    </source>
</evidence>
<dbReference type="CDD" id="cd00009">
    <property type="entry name" value="AAA"/>
    <property type="match status" value="1"/>
</dbReference>
<dbReference type="GO" id="GO:0003887">
    <property type="term" value="F:DNA-directed DNA polymerase activity"/>
    <property type="evidence" value="ECO:0007669"/>
    <property type="project" value="UniProtKB-KW"/>
</dbReference>
<feature type="region of interest" description="Disordered" evidence="12">
    <location>
        <begin position="390"/>
        <end position="454"/>
    </location>
</feature>
<dbReference type="NCBIfam" id="TIGR02397">
    <property type="entry name" value="dnaX_nterm"/>
    <property type="match status" value="1"/>
</dbReference>
<dbReference type="FunFam" id="3.40.50.300:FF:000014">
    <property type="entry name" value="DNA polymerase III subunit gamma/tau"/>
    <property type="match status" value="1"/>
</dbReference>
<dbReference type="FunFam" id="1.10.8.60:FF:000013">
    <property type="entry name" value="DNA polymerase III subunit gamma/tau"/>
    <property type="match status" value="1"/>
</dbReference>
<evidence type="ECO:0000256" key="8">
    <source>
        <dbReference type="ARBA" id="ARBA00022840"/>
    </source>
</evidence>
<dbReference type="SMART" id="SM00382">
    <property type="entry name" value="AAA"/>
    <property type="match status" value="1"/>
</dbReference>
<evidence type="ECO:0000256" key="6">
    <source>
        <dbReference type="ARBA" id="ARBA00022741"/>
    </source>
</evidence>
<dbReference type="GO" id="GO:0003677">
    <property type="term" value="F:DNA binding"/>
    <property type="evidence" value="ECO:0007669"/>
    <property type="project" value="InterPro"/>
</dbReference>
<dbReference type="RefSeq" id="WP_145258557.1">
    <property type="nucleotide sequence ID" value="NZ_CP036279.1"/>
</dbReference>
<organism evidence="14 15">
    <name type="scientific">Kolteria novifilia</name>
    <dbReference type="NCBI Taxonomy" id="2527975"/>
    <lineage>
        <taxon>Bacteria</taxon>
        <taxon>Pseudomonadati</taxon>
        <taxon>Planctomycetota</taxon>
        <taxon>Planctomycetia</taxon>
        <taxon>Kolteriales</taxon>
        <taxon>Kolteriaceae</taxon>
        <taxon>Kolteria</taxon>
    </lineage>
</organism>
<evidence type="ECO:0000256" key="3">
    <source>
        <dbReference type="ARBA" id="ARBA00022695"/>
    </source>
</evidence>
<evidence type="ECO:0000256" key="2">
    <source>
        <dbReference type="ARBA" id="ARBA00022679"/>
    </source>
</evidence>
<comment type="subunit">
    <text evidence="11">DNA polymerase III contains a core (composed of alpha, epsilon and theta chains) that associates with a tau subunit. This core dimerizes to form the POLIII' complex. PolIII' associates with the gamma complex (composed of gamma, delta, delta', psi and chi chains) and with the beta chain to form the complete DNA polymerase III complex.</text>
</comment>
<evidence type="ECO:0000256" key="9">
    <source>
        <dbReference type="ARBA" id="ARBA00022932"/>
    </source>
</evidence>
<dbReference type="EC" id="2.7.7.7" evidence="11"/>
<comment type="similarity">
    <text evidence="1 11">Belongs to the DnaX/STICHEL family.</text>
</comment>
<feature type="compositionally biased region" description="Low complexity" evidence="12">
    <location>
        <begin position="412"/>
        <end position="432"/>
    </location>
</feature>
<dbReference type="Pfam" id="PF13177">
    <property type="entry name" value="DNA_pol3_delta2"/>
    <property type="match status" value="1"/>
</dbReference>
<dbReference type="Pfam" id="PF12169">
    <property type="entry name" value="DNA_pol3_gamma3"/>
    <property type="match status" value="1"/>
</dbReference>
<keyword evidence="3 11" id="KW-0548">Nucleotidyltransferase</keyword>
<dbReference type="GO" id="GO:0006261">
    <property type="term" value="P:DNA-templated DNA replication"/>
    <property type="evidence" value="ECO:0007669"/>
    <property type="project" value="TreeGrafter"/>
</dbReference>
<keyword evidence="4 11" id="KW-0235">DNA replication</keyword>
<reference evidence="14 15" key="1">
    <citation type="submission" date="2019-02" db="EMBL/GenBank/DDBJ databases">
        <title>Deep-cultivation of Planctomycetes and their phenomic and genomic characterization uncovers novel biology.</title>
        <authorList>
            <person name="Wiegand S."/>
            <person name="Jogler M."/>
            <person name="Boedeker C."/>
            <person name="Pinto D."/>
            <person name="Vollmers J."/>
            <person name="Rivas-Marin E."/>
            <person name="Kohn T."/>
            <person name="Peeters S.H."/>
            <person name="Heuer A."/>
            <person name="Rast P."/>
            <person name="Oberbeckmann S."/>
            <person name="Bunk B."/>
            <person name="Jeske O."/>
            <person name="Meyerdierks A."/>
            <person name="Storesund J.E."/>
            <person name="Kallscheuer N."/>
            <person name="Luecker S."/>
            <person name="Lage O.M."/>
            <person name="Pohl T."/>
            <person name="Merkel B.J."/>
            <person name="Hornburger P."/>
            <person name="Mueller R.-W."/>
            <person name="Bruemmer F."/>
            <person name="Labrenz M."/>
            <person name="Spormann A.M."/>
            <person name="Op den Camp H."/>
            <person name="Overmann J."/>
            <person name="Amann R."/>
            <person name="Jetten M.S.M."/>
            <person name="Mascher T."/>
            <person name="Medema M.H."/>
            <person name="Devos D.P."/>
            <person name="Kaster A.-K."/>
            <person name="Ovreas L."/>
            <person name="Rohde M."/>
            <person name="Galperin M.Y."/>
            <person name="Jogler C."/>
        </authorList>
    </citation>
    <scope>NUCLEOTIDE SEQUENCE [LARGE SCALE GENOMIC DNA]</scope>
    <source>
        <strain evidence="14 15">Pan216</strain>
    </source>
</reference>
<dbReference type="Pfam" id="PF22608">
    <property type="entry name" value="DNAX_ATPase_lid"/>
    <property type="match status" value="1"/>
</dbReference>
<comment type="catalytic activity">
    <reaction evidence="10 11">
        <text>DNA(n) + a 2'-deoxyribonucleoside 5'-triphosphate = DNA(n+1) + diphosphate</text>
        <dbReference type="Rhea" id="RHEA:22508"/>
        <dbReference type="Rhea" id="RHEA-COMP:17339"/>
        <dbReference type="Rhea" id="RHEA-COMP:17340"/>
        <dbReference type="ChEBI" id="CHEBI:33019"/>
        <dbReference type="ChEBI" id="CHEBI:61560"/>
        <dbReference type="ChEBI" id="CHEBI:173112"/>
        <dbReference type="EC" id="2.7.7.7"/>
    </reaction>
</comment>
<dbReference type="AlphaFoldDB" id="A0A518B4Z8"/>
<dbReference type="InterPro" id="IPR050238">
    <property type="entry name" value="DNA_Rep/Repair_Clamp_Loader"/>
</dbReference>
<keyword evidence="7" id="KW-0862">Zinc</keyword>
<keyword evidence="15" id="KW-1185">Reference proteome</keyword>
<evidence type="ECO:0000256" key="10">
    <source>
        <dbReference type="ARBA" id="ARBA00049244"/>
    </source>
</evidence>
<feature type="domain" description="AAA+ ATPase" evidence="13">
    <location>
        <begin position="53"/>
        <end position="195"/>
    </location>
</feature>
<dbReference type="PANTHER" id="PTHR11669:SF0">
    <property type="entry name" value="PROTEIN STICHEL-LIKE 2"/>
    <property type="match status" value="1"/>
</dbReference>
<dbReference type="InterPro" id="IPR045085">
    <property type="entry name" value="HLD_clamp_pol_III_gamma_tau"/>
</dbReference>
<sequence length="595" mass="64218">MASVDESDDATAGAASAAYTVLARRYRPQQFEECIGQEHVAHSLRNAIETGRVAHAYLFTGARGVGKTSMARIFAKALNCQQGPTTHPCGVCDICVSVAGGDDVDVIEIDGASNRGIEEVRELRQGVNYRPSRSRYKVYIIDEVHMLTREAFNALLKTLEEPPGHAKFLFATTEPQKIPITILSRCQRFDFSGIELGRIVDRLKAITESEGFSAEPEALEAIARRAGGSMRDSQSLLDQLLAFASGSLGVDDVHRVLGSAGEERVIALASAIFEGRTADALTQVTEAAETGIQLGEWAEQMLAYFRDLMAVSIAPDVQLVSMPNRMRPTMTEQATGASVEKILEMMDLVATCRARMKASTHERILWEMTIVRLCRLDHFLNLGTMMTSAPPMVSSAPSSAPKAKKKVDPGEPAAMSQPVVAPAPSAGAPPMARGQTPPPVGASKSPPQETPAVPSMELTPENVDQFWKVASGQLKDIVAVTALSNANRLELREPELIVFHFPGQFAASKKNCEDPARLARIETACSAVAGKSVRVRVELGAEDPNNTRIAKPGVYGKLRELAAKDPLVVRAQEILDAQLKSVESIRPASAERPSD</sequence>
<dbReference type="SUPFAM" id="SSF48019">
    <property type="entry name" value="post-AAA+ oligomerization domain-like"/>
    <property type="match status" value="1"/>
</dbReference>
<dbReference type="GO" id="GO:0005524">
    <property type="term" value="F:ATP binding"/>
    <property type="evidence" value="ECO:0007669"/>
    <property type="project" value="UniProtKB-KW"/>
</dbReference>
<dbReference type="InterPro" id="IPR001270">
    <property type="entry name" value="ClpA/B"/>
</dbReference>
<evidence type="ECO:0000256" key="4">
    <source>
        <dbReference type="ARBA" id="ARBA00022705"/>
    </source>
</evidence>
<keyword evidence="6 11" id="KW-0547">Nucleotide-binding</keyword>
<dbReference type="OrthoDB" id="9810148at2"/>
<dbReference type="PRINTS" id="PR00300">
    <property type="entry name" value="CLPPROTEASEA"/>
</dbReference>
<dbReference type="Gene3D" id="3.40.50.300">
    <property type="entry name" value="P-loop containing nucleotide triphosphate hydrolases"/>
    <property type="match status" value="1"/>
</dbReference>
<dbReference type="PANTHER" id="PTHR11669">
    <property type="entry name" value="REPLICATION FACTOR C / DNA POLYMERASE III GAMMA-TAU SUBUNIT"/>
    <property type="match status" value="1"/>
</dbReference>
<evidence type="ECO:0000256" key="7">
    <source>
        <dbReference type="ARBA" id="ARBA00022833"/>
    </source>
</evidence>
<keyword evidence="9 11" id="KW-0239">DNA-directed DNA polymerase</keyword>
<protein>
    <recommendedName>
        <fullName evidence="11">DNA polymerase III subunit gamma/tau</fullName>
        <ecNumber evidence="11">2.7.7.7</ecNumber>
    </recommendedName>
</protein>
<dbReference type="KEGG" id="knv:Pan216_29150"/>
<dbReference type="Proteomes" id="UP000317093">
    <property type="component" value="Chromosome"/>
</dbReference>